<dbReference type="Proteomes" id="UP000026962">
    <property type="component" value="Chromosome 12"/>
</dbReference>
<dbReference type="EnsemblPlants" id="OPUNC12G18020.2">
    <property type="protein sequence ID" value="OPUNC12G18020.2"/>
    <property type="gene ID" value="OPUNC12G18020"/>
</dbReference>
<dbReference type="AlphaFoldDB" id="A0A0E0MPY3"/>
<dbReference type="Gramene" id="OPUNC12G18020.2">
    <property type="protein sequence ID" value="OPUNC12G18020.2"/>
    <property type="gene ID" value="OPUNC12G18020"/>
</dbReference>
<proteinExistence type="predicted"/>
<evidence type="ECO:0000313" key="1">
    <source>
        <dbReference type="EnsemblPlants" id="OPUNC12G18020.2"/>
    </source>
</evidence>
<sequence>MAAAAGSVKIHLVPLGLLLRISHRQQAAASVEPAISFGGGRGEGDIVALKNYMNTQYFGEIGIDQYSAAKVHCHIRRWQLQPLGAVSQVLLLDCVLLPLSLQVLAVKHLSEEWSSGIYFKVTLVCYEGKYRKDTDQ</sequence>
<name>A0A0E0MPY3_ORYPU</name>
<keyword evidence="2" id="KW-1185">Reference proteome</keyword>
<dbReference type="HOGENOM" id="CLU_2100885_0_0_1"/>
<accession>A0A0E0MPY3</accession>
<reference evidence="1" key="2">
    <citation type="submission" date="2018-05" db="EMBL/GenBank/DDBJ databases">
        <title>OpunRS2 (Oryza punctata Reference Sequence Version 2).</title>
        <authorList>
            <person name="Zhang J."/>
            <person name="Kudrna D."/>
            <person name="Lee S."/>
            <person name="Talag J."/>
            <person name="Welchert J."/>
            <person name="Wing R.A."/>
        </authorList>
    </citation>
    <scope>NUCLEOTIDE SEQUENCE [LARGE SCALE GENOMIC DNA]</scope>
</reference>
<reference evidence="1" key="1">
    <citation type="submission" date="2015-04" db="UniProtKB">
        <authorList>
            <consortium name="EnsemblPlants"/>
        </authorList>
    </citation>
    <scope>IDENTIFICATION</scope>
</reference>
<evidence type="ECO:0000313" key="2">
    <source>
        <dbReference type="Proteomes" id="UP000026962"/>
    </source>
</evidence>
<organism evidence="1">
    <name type="scientific">Oryza punctata</name>
    <name type="common">Red rice</name>
    <dbReference type="NCBI Taxonomy" id="4537"/>
    <lineage>
        <taxon>Eukaryota</taxon>
        <taxon>Viridiplantae</taxon>
        <taxon>Streptophyta</taxon>
        <taxon>Embryophyta</taxon>
        <taxon>Tracheophyta</taxon>
        <taxon>Spermatophyta</taxon>
        <taxon>Magnoliopsida</taxon>
        <taxon>Liliopsida</taxon>
        <taxon>Poales</taxon>
        <taxon>Poaceae</taxon>
        <taxon>BOP clade</taxon>
        <taxon>Oryzoideae</taxon>
        <taxon>Oryzeae</taxon>
        <taxon>Oryzinae</taxon>
        <taxon>Oryza</taxon>
    </lineage>
</organism>
<protein>
    <submittedName>
        <fullName evidence="1">Uncharacterized protein</fullName>
    </submittedName>
</protein>